<dbReference type="Proteomes" id="UP000531916">
    <property type="component" value="Unassembled WGS sequence"/>
</dbReference>
<protein>
    <recommendedName>
        <fullName evidence="3">MarR family transcriptional regulator</fullName>
    </recommendedName>
</protein>
<comment type="caution">
    <text evidence="1">The sequence shown here is derived from an EMBL/GenBank/DDBJ whole genome shotgun (WGS) entry which is preliminary data.</text>
</comment>
<dbReference type="EMBL" id="AASEPP010000107">
    <property type="protein sequence ID" value="EFC2249512.1"/>
    <property type="molecule type" value="Genomic_DNA"/>
</dbReference>
<sequence length="83" mass="9990">MCDKTMKRRDNTALYQDDCEALLLWMKFREDKYGEVLFRVIDIAYGLDMSVRQCCICLNFLYEAGLVDYDENNNRLSRQWFLV</sequence>
<organism evidence="1 2">
    <name type="scientific">Escherichia coli</name>
    <dbReference type="NCBI Taxonomy" id="562"/>
    <lineage>
        <taxon>Bacteria</taxon>
        <taxon>Pseudomonadati</taxon>
        <taxon>Pseudomonadota</taxon>
        <taxon>Gammaproteobacteria</taxon>
        <taxon>Enterobacterales</taxon>
        <taxon>Enterobacteriaceae</taxon>
        <taxon>Escherichia</taxon>
    </lineage>
</organism>
<proteinExistence type="predicted"/>
<dbReference type="RefSeq" id="WP_040100188.1">
    <property type="nucleotide sequence ID" value="NZ_BFWG01000044.1"/>
</dbReference>
<evidence type="ECO:0000313" key="1">
    <source>
        <dbReference type="EMBL" id="EFC2249512.1"/>
    </source>
</evidence>
<evidence type="ECO:0000313" key="2">
    <source>
        <dbReference type="Proteomes" id="UP000531916"/>
    </source>
</evidence>
<gene>
    <name evidence="1" type="ORF">E5H86_27985</name>
</gene>
<dbReference type="AlphaFoldDB" id="A0A0C2EPC2"/>
<evidence type="ECO:0008006" key="3">
    <source>
        <dbReference type="Google" id="ProtNLM"/>
    </source>
</evidence>
<accession>A0A0C2EPC2</accession>
<reference evidence="1 2" key="1">
    <citation type="submission" date="2019-04" db="EMBL/GenBank/DDBJ databases">
        <authorList>
            <consortium name="NARMS: The National Antimicrobial Resistance Monitoring System"/>
        </authorList>
    </citation>
    <scope>NUCLEOTIDE SEQUENCE [LARGE SCALE GENOMIC DNA]</scope>
    <source>
        <strain evidence="1 2">FSIS11919500</strain>
    </source>
</reference>
<name>A0A0C2EPC2_ECOLX</name>